<dbReference type="GO" id="GO:0006633">
    <property type="term" value="P:fatty acid biosynthetic process"/>
    <property type="evidence" value="ECO:0007669"/>
    <property type="project" value="TreeGrafter"/>
</dbReference>
<comment type="caution">
    <text evidence="5">The sequence shown here is derived from an EMBL/GenBank/DDBJ whole genome shotgun (WGS) entry which is preliminary data.</text>
</comment>
<proteinExistence type="inferred from homology"/>
<dbReference type="SUPFAM" id="SSF53901">
    <property type="entry name" value="Thiolase-like"/>
    <property type="match status" value="4"/>
</dbReference>
<dbReference type="RefSeq" id="WP_030531144.1">
    <property type="nucleotide sequence ID" value="NZ_JOIJ01000003.1"/>
</dbReference>
<evidence type="ECO:0000313" key="5">
    <source>
        <dbReference type="EMBL" id="TWH20273.1"/>
    </source>
</evidence>
<dbReference type="InterPro" id="IPR020841">
    <property type="entry name" value="PKS_Beta-ketoAc_synthase_dom"/>
</dbReference>
<dbReference type="Pfam" id="PF02801">
    <property type="entry name" value="Ketoacyl-synt_C"/>
    <property type="match status" value="1"/>
</dbReference>
<name>A0A660CF04_9PSEU</name>
<dbReference type="EMBL" id="VLJV01000001">
    <property type="protein sequence ID" value="TWH20273.1"/>
    <property type="molecule type" value="Genomic_DNA"/>
</dbReference>
<dbReference type="Proteomes" id="UP000317303">
    <property type="component" value="Unassembled WGS sequence"/>
</dbReference>
<protein>
    <submittedName>
        <fullName evidence="5">3-oxoacyl-[acyl-carrier-protein] synthase II</fullName>
    </submittedName>
</protein>
<comment type="similarity">
    <text evidence="1 3">Belongs to the thiolase-like superfamily. Beta-ketoacyl-ACP synthases family.</text>
</comment>
<keyword evidence="6" id="KW-1185">Reference proteome</keyword>
<gene>
    <name evidence="5" type="ORF">JD82_02115</name>
</gene>
<reference evidence="5 6" key="1">
    <citation type="submission" date="2019-07" db="EMBL/GenBank/DDBJ databases">
        <title>R&amp;d 2014.</title>
        <authorList>
            <person name="Klenk H.-P."/>
        </authorList>
    </citation>
    <scope>NUCLEOTIDE SEQUENCE [LARGE SCALE GENOMIC DNA]</scope>
    <source>
        <strain evidence="5 6">DSM 43194</strain>
    </source>
</reference>
<dbReference type="OrthoDB" id="9808669at2"/>
<dbReference type="InterPro" id="IPR000794">
    <property type="entry name" value="Beta-ketoacyl_synthase"/>
</dbReference>
<keyword evidence="2 3" id="KW-0808">Transferase</keyword>
<dbReference type="SMART" id="SM00825">
    <property type="entry name" value="PKS_KS"/>
    <property type="match status" value="1"/>
</dbReference>
<dbReference type="GO" id="GO:0004315">
    <property type="term" value="F:3-oxoacyl-[acyl-carrier-protein] synthase activity"/>
    <property type="evidence" value="ECO:0007669"/>
    <property type="project" value="TreeGrafter"/>
</dbReference>
<accession>A0A660CF04</accession>
<evidence type="ECO:0000313" key="6">
    <source>
        <dbReference type="Proteomes" id="UP000317303"/>
    </source>
</evidence>
<evidence type="ECO:0000259" key="4">
    <source>
        <dbReference type="PROSITE" id="PS52004"/>
    </source>
</evidence>
<evidence type="ECO:0000256" key="2">
    <source>
        <dbReference type="ARBA" id="ARBA00022679"/>
    </source>
</evidence>
<dbReference type="InterPro" id="IPR014031">
    <property type="entry name" value="Ketoacyl_synth_C"/>
</dbReference>
<feature type="domain" description="Ketosynthase family 3 (KS3)" evidence="4">
    <location>
        <begin position="3"/>
        <end position="382"/>
    </location>
</feature>
<dbReference type="Pfam" id="PF00109">
    <property type="entry name" value="ketoacyl-synt"/>
    <property type="match status" value="2"/>
</dbReference>
<dbReference type="PANTHER" id="PTHR11712:SF336">
    <property type="entry name" value="3-OXOACYL-[ACYL-CARRIER-PROTEIN] SYNTHASE, MITOCHONDRIAL"/>
    <property type="match status" value="1"/>
</dbReference>
<evidence type="ECO:0000256" key="1">
    <source>
        <dbReference type="ARBA" id="ARBA00008467"/>
    </source>
</evidence>
<dbReference type="AlphaFoldDB" id="A0A660CF04"/>
<dbReference type="PROSITE" id="PS52004">
    <property type="entry name" value="KS3_2"/>
    <property type="match status" value="1"/>
</dbReference>
<evidence type="ECO:0000256" key="3">
    <source>
        <dbReference type="RuleBase" id="RU003694"/>
    </source>
</evidence>
<dbReference type="Gene3D" id="3.40.47.10">
    <property type="match status" value="2"/>
</dbReference>
<organism evidence="5 6">
    <name type="scientific">Prauserella rugosa</name>
    <dbReference type="NCBI Taxonomy" id="43354"/>
    <lineage>
        <taxon>Bacteria</taxon>
        <taxon>Bacillati</taxon>
        <taxon>Actinomycetota</taxon>
        <taxon>Actinomycetes</taxon>
        <taxon>Pseudonocardiales</taxon>
        <taxon>Pseudonocardiaceae</taxon>
        <taxon>Prauserella</taxon>
    </lineage>
</organism>
<dbReference type="InterPro" id="IPR016039">
    <property type="entry name" value="Thiolase-like"/>
</dbReference>
<dbReference type="CDD" id="cd00834">
    <property type="entry name" value="KAS_I_II"/>
    <property type="match status" value="1"/>
</dbReference>
<dbReference type="GO" id="GO:0005829">
    <property type="term" value="C:cytosol"/>
    <property type="evidence" value="ECO:0007669"/>
    <property type="project" value="TreeGrafter"/>
</dbReference>
<dbReference type="PANTHER" id="PTHR11712">
    <property type="entry name" value="POLYKETIDE SYNTHASE-RELATED"/>
    <property type="match status" value="1"/>
</dbReference>
<sequence length="718" mass="72090">MVLRPVVITGVGVICAAGRDSGEFWQTLVAGESGISAVRDERFAAFDARFAGQVPDEWIDDQLPAADHELDRTARLALVAARQSVTHAGLADVPSDRFGVVLGKCQATPAGDGAYQPMHATADIVAGRLAAGGPRILVSTACAAGGNAVGLARDKILTGEADVVLAGGVDPLLFGTYAGFAGLQALSTGPCAPYSRSEGLNLGEGAAFVVVEPLDAALARGAEPLAEVAGYGLSADAYHATAPDPTGRGGTSAVRRALADAGLGADDVDYVNGHGTGTPANDAMEKKVMRTVFGERAASVPTSSIKSFIGHTLGAAGAVEAVASVLALRNGTAPPTIGFGEEDVASAPLDFVPNTARELDMDVVVSNNYAFGGNNASLVLRTPGPQRDFDELPEPDVVVTGLGPVLSLGIGVDELSTALGERRRVHGGEPSLEGRTFAPRSVWRHMNRLSRMAIAASRLAWDDAGLKLGRAGLENVGVVFATAAGSVESTFGFDESVLANPTKPAVLSFSNVVLNATGGAVCQTLGLRGVTTTICNGNASASIALDCAVEAMRCGKADVVLVVAADEAPDGPGAVCLVVESAEHSASRGNVPYARVRGSAHASVIGEHERGLVERGIGAVGAHAADLVVASGAHLGDPAEQEAVAAALPAAPVTGSAALTGDLRSVTGALDLAVGALAIRDGVAPATAPAGGDPTVASALVLGSAPGSVRGATLLEAV</sequence>
<dbReference type="InterPro" id="IPR014030">
    <property type="entry name" value="Ketoacyl_synth_N"/>
</dbReference>